<reference evidence="3 4" key="1">
    <citation type="submission" date="2020-08" db="EMBL/GenBank/DDBJ databases">
        <title>Genomic Encyclopedia of Type Strains, Phase IV (KMG-IV): sequencing the most valuable type-strain genomes for metagenomic binning, comparative biology and taxonomic classification.</title>
        <authorList>
            <person name="Goeker M."/>
        </authorList>
    </citation>
    <scope>NUCLEOTIDE SEQUENCE [LARGE SCALE GENOMIC DNA]</scope>
    <source>
        <strain evidence="3 4">DSM 29781</strain>
    </source>
</reference>
<gene>
    <name evidence="3" type="ORF">HNQ70_001163</name>
</gene>
<name>A0A7W8HFH7_9BURK</name>
<organism evidence="3 4">
    <name type="scientific">Quisquiliibacterium transsilvanicum</name>
    <dbReference type="NCBI Taxonomy" id="1549638"/>
    <lineage>
        <taxon>Bacteria</taxon>
        <taxon>Pseudomonadati</taxon>
        <taxon>Pseudomonadota</taxon>
        <taxon>Betaproteobacteria</taxon>
        <taxon>Burkholderiales</taxon>
        <taxon>Burkholderiaceae</taxon>
        <taxon>Quisquiliibacterium</taxon>
    </lineage>
</organism>
<evidence type="ECO:0000256" key="1">
    <source>
        <dbReference type="SAM" id="MobiDB-lite"/>
    </source>
</evidence>
<feature type="region of interest" description="Disordered" evidence="1">
    <location>
        <begin position="25"/>
        <end position="65"/>
    </location>
</feature>
<dbReference type="EMBL" id="JACHGB010000002">
    <property type="protein sequence ID" value="MBB5271159.1"/>
    <property type="molecule type" value="Genomic_DNA"/>
</dbReference>
<evidence type="ECO:0000313" key="4">
    <source>
        <dbReference type="Proteomes" id="UP000532440"/>
    </source>
</evidence>
<sequence>MIRSFALGSALALLSACTIPFGSAPPETPRVAPSPAMATGAPAASTPAPAAAPAASPTASPTATGGAGLAAAAAARGVRFLGRGNEPGWRVEVGPGDLVRVVHHYGTVRADFPGVTARTLPNGDTVHEGASGAHSLRLTLRPARCTDDMSGEVHPVTVLLRFDGEERRGCGGPIAGQ</sequence>
<dbReference type="Proteomes" id="UP000532440">
    <property type="component" value="Unassembled WGS sequence"/>
</dbReference>
<evidence type="ECO:0000256" key="2">
    <source>
        <dbReference type="SAM" id="SignalP"/>
    </source>
</evidence>
<proteinExistence type="predicted"/>
<feature type="chain" id="PRO_5031261863" evidence="2">
    <location>
        <begin position="25"/>
        <end position="177"/>
    </location>
</feature>
<comment type="caution">
    <text evidence="3">The sequence shown here is derived from an EMBL/GenBank/DDBJ whole genome shotgun (WGS) entry which is preliminary data.</text>
</comment>
<dbReference type="AlphaFoldDB" id="A0A7W8HFH7"/>
<keyword evidence="4" id="KW-1185">Reference proteome</keyword>
<accession>A0A7W8HFH7</accession>
<protein>
    <submittedName>
        <fullName evidence="3">Putative membrane protein</fullName>
    </submittedName>
</protein>
<dbReference type="PROSITE" id="PS51257">
    <property type="entry name" value="PROKAR_LIPOPROTEIN"/>
    <property type="match status" value="1"/>
</dbReference>
<dbReference type="RefSeq" id="WP_183965178.1">
    <property type="nucleotide sequence ID" value="NZ_BAABEW010000017.1"/>
</dbReference>
<feature type="signal peptide" evidence="2">
    <location>
        <begin position="1"/>
        <end position="24"/>
    </location>
</feature>
<feature type="compositionally biased region" description="Low complexity" evidence="1">
    <location>
        <begin position="33"/>
        <end position="65"/>
    </location>
</feature>
<evidence type="ECO:0000313" key="3">
    <source>
        <dbReference type="EMBL" id="MBB5271159.1"/>
    </source>
</evidence>
<keyword evidence="2" id="KW-0732">Signal</keyword>